<dbReference type="InterPro" id="IPR004158">
    <property type="entry name" value="DUF247_pln"/>
</dbReference>
<feature type="compositionally biased region" description="Basic and acidic residues" evidence="1">
    <location>
        <begin position="354"/>
        <end position="371"/>
    </location>
</feature>
<reference evidence="3 4" key="1">
    <citation type="journal article" date="2016" name="DNA Res.">
        <title>The draft genome of MD-2 pineapple using hybrid error correction of long reads.</title>
        <authorList>
            <person name="Redwan R.M."/>
            <person name="Saidin A."/>
            <person name="Kumar S.V."/>
        </authorList>
    </citation>
    <scope>NUCLEOTIDE SEQUENCE [LARGE SCALE GENOMIC DNA]</scope>
    <source>
        <strain evidence="4">cv. MD2</strain>
        <tissue evidence="3">Leaf</tissue>
    </source>
</reference>
<dbReference type="Proteomes" id="UP000092600">
    <property type="component" value="Unassembled WGS sequence"/>
</dbReference>
<proteinExistence type="predicted"/>
<evidence type="ECO:0000256" key="2">
    <source>
        <dbReference type="SAM" id="Phobius"/>
    </source>
</evidence>
<protein>
    <submittedName>
        <fullName evidence="3">UPF0481 protein</fullName>
    </submittedName>
</protein>
<keyword evidence="2" id="KW-1133">Transmembrane helix</keyword>
<dbReference type="EMBL" id="LSRQ01003888">
    <property type="protein sequence ID" value="OAY70498.1"/>
    <property type="molecule type" value="Genomic_DNA"/>
</dbReference>
<dbReference type="AlphaFoldDB" id="A0A199V0H9"/>
<dbReference type="PANTHER" id="PTHR31170">
    <property type="entry name" value="BNAC04G53230D PROTEIN"/>
    <property type="match status" value="1"/>
</dbReference>
<sequence>MEGLEEARIDIPQSLVLARHIQRPLSDEARIDIPQSLVLARHIQRPSSDELTAADKKFTFFRVPALIRERNKELYEPRMVAIGPYGCRDEPSDPFGRRSGLNNSFRSRSGDSRINYYKAKIRELEPKARRCYFEPVKLNAKKFVEMLLLDGCFILEFLIKWYQGNKDDLFAADWSLPLIRDDLLLLENQIPLFVLDELFELVTPTLDSEMPSTLMELLVKFLESINLESPEEDIESTDKEVQGNHDRRLRAPREAKDFGHLLHLYYHCYVTKPQTNPTGRTIRGTILKWLWPCRIFALLPSCITLLLSCIRLKNCRSQEPAKERFPRTIPSATELVEAGVTIKKKTTKKKKDRKKEEEEEKKKEKKEKKEEEENQNQSQNQNQRRLSAFLDVAFHNGVLEIPFLSVEPSTLPRFSNLVAFEQCSRCKRKEAYMTSYAVFMDCLINTREDVAILHKLGILENNLASDEDLAAFFNQLADCATLDPENHYLVELFRGVRKYCSSPWPSWRAKLVRDYFSNPWTILSLFAAAVLLILTILQTVYTIYPYYHPGN</sequence>
<name>A0A199V0H9_ANACO</name>
<dbReference type="Pfam" id="PF03140">
    <property type="entry name" value="DUF247"/>
    <property type="match status" value="1"/>
</dbReference>
<feature type="region of interest" description="Disordered" evidence="1">
    <location>
        <begin position="344"/>
        <end position="382"/>
    </location>
</feature>
<organism evidence="3 4">
    <name type="scientific">Ananas comosus</name>
    <name type="common">Pineapple</name>
    <name type="synonym">Ananas ananas</name>
    <dbReference type="NCBI Taxonomy" id="4615"/>
    <lineage>
        <taxon>Eukaryota</taxon>
        <taxon>Viridiplantae</taxon>
        <taxon>Streptophyta</taxon>
        <taxon>Embryophyta</taxon>
        <taxon>Tracheophyta</taxon>
        <taxon>Spermatophyta</taxon>
        <taxon>Magnoliopsida</taxon>
        <taxon>Liliopsida</taxon>
        <taxon>Poales</taxon>
        <taxon>Bromeliaceae</taxon>
        <taxon>Bromelioideae</taxon>
        <taxon>Ananas</taxon>
    </lineage>
</organism>
<dbReference type="PANTHER" id="PTHR31170:SF25">
    <property type="entry name" value="BNAA09G04570D PROTEIN"/>
    <property type="match status" value="1"/>
</dbReference>
<evidence type="ECO:0000313" key="4">
    <source>
        <dbReference type="Proteomes" id="UP000092600"/>
    </source>
</evidence>
<keyword evidence="2" id="KW-0472">Membrane</keyword>
<feature type="compositionally biased region" description="Basic residues" evidence="1">
    <location>
        <begin position="344"/>
        <end position="353"/>
    </location>
</feature>
<dbReference type="STRING" id="4615.A0A199V0H9"/>
<keyword evidence="2" id="KW-0812">Transmembrane</keyword>
<feature type="transmembrane region" description="Helical" evidence="2">
    <location>
        <begin position="520"/>
        <end position="544"/>
    </location>
</feature>
<evidence type="ECO:0000313" key="3">
    <source>
        <dbReference type="EMBL" id="OAY70498.1"/>
    </source>
</evidence>
<gene>
    <name evidence="3" type="ORF">ACMD2_05426</name>
</gene>
<feature type="transmembrane region" description="Helical" evidence="2">
    <location>
        <begin position="289"/>
        <end position="310"/>
    </location>
</feature>
<evidence type="ECO:0000256" key="1">
    <source>
        <dbReference type="SAM" id="MobiDB-lite"/>
    </source>
</evidence>
<accession>A0A199V0H9</accession>
<comment type="caution">
    <text evidence="3">The sequence shown here is derived from an EMBL/GenBank/DDBJ whole genome shotgun (WGS) entry which is preliminary data.</text>
</comment>